<dbReference type="Gene3D" id="3.30.9.10">
    <property type="entry name" value="D-Amino Acid Oxidase, subunit A, domain 2"/>
    <property type="match status" value="1"/>
</dbReference>
<dbReference type="Gene3D" id="3.50.50.60">
    <property type="entry name" value="FAD/NAD(P)-binding domain"/>
    <property type="match status" value="1"/>
</dbReference>
<proteinExistence type="predicted"/>
<name>A0ABS5YPK5_9ACTN</name>
<organism evidence="2 3">
    <name type="scientific">Paractinoplanes bogorensis</name>
    <dbReference type="NCBI Taxonomy" id="1610840"/>
    <lineage>
        <taxon>Bacteria</taxon>
        <taxon>Bacillati</taxon>
        <taxon>Actinomycetota</taxon>
        <taxon>Actinomycetes</taxon>
        <taxon>Micromonosporales</taxon>
        <taxon>Micromonosporaceae</taxon>
        <taxon>Paractinoplanes</taxon>
    </lineage>
</organism>
<dbReference type="Proteomes" id="UP001519654">
    <property type="component" value="Unassembled WGS sequence"/>
</dbReference>
<dbReference type="InterPro" id="IPR006076">
    <property type="entry name" value="FAD-dep_OxRdtase"/>
</dbReference>
<keyword evidence="3" id="KW-1185">Reference proteome</keyword>
<gene>
    <name evidence="2" type="ORF">KOI35_14215</name>
</gene>
<dbReference type="Pfam" id="PF01266">
    <property type="entry name" value="DAO"/>
    <property type="match status" value="1"/>
</dbReference>
<dbReference type="PANTHER" id="PTHR13847:SF285">
    <property type="entry name" value="FAD DEPENDENT OXIDOREDUCTASE DOMAIN-CONTAINING PROTEIN"/>
    <property type="match status" value="1"/>
</dbReference>
<evidence type="ECO:0000259" key="1">
    <source>
        <dbReference type="Pfam" id="PF01266"/>
    </source>
</evidence>
<reference evidence="2 3" key="1">
    <citation type="submission" date="2021-06" db="EMBL/GenBank/DDBJ databases">
        <title>Actinoplanes lichenicola sp. nov., and Actinoplanes ovalisporus sp. nov., isolated from lichen in Thailand.</title>
        <authorList>
            <person name="Saeng-In P."/>
            <person name="Kanchanasin P."/>
            <person name="Yuki M."/>
            <person name="Kudo T."/>
            <person name="Ohkuma M."/>
            <person name="Phongsopitanun W."/>
            <person name="Tanasupawat S."/>
        </authorList>
    </citation>
    <scope>NUCLEOTIDE SEQUENCE [LARGE SCALE GENOMIC DNA]</scope>
    <source>
        <strain evidence="2 3">NBRC 110975</strain>
    </source>
</reference>
<sequence length="423" mass="45497">MIPSFWLSTLDPVTPRPPLPGDRSYDVVIVGGGYTGLWTAYYLSQVAPHLSICVLEASYCGFGASGRNGGWASGLFPVGHAKLARRYGAAQATAMHAALAGAVDEVGRASAAEGIDCHYAKGGTISLARSPAQLRRARKSAGFLPQDEAAAMCNATDVLGGVYSPDCAALHPARLVRGLADVVSRHADIYEGTRVLSIARGSVTTSHGTVTAGTVVRALEGYTSQLEGHRRALAPVYSLMIATEPLPESDWERIGLARRETFTDERHMIIYGQRTADDRLAFGGRGAPYHFGSRVEPSYDQVPAVFDSLAQTLTDMFRIRPRIAYRWGGPLGIPRDWMPSVGLRDGVAWAGGYVGDGVAAANLAGRTLADLIAGETTERTTLPWVNHRSRRWEPEPIRWLGINAALRATTLRDALEKHPAPAR</sequence>
<protein>
    <submittedName>
        <fullName evidence="2">FAD-binding oxidoreductase</fullName>
    </submittedName>
</protein>
<accession>A0ABS5YPK5</accession>
<dbReference type="EMBL" id="JAHKKG010000004">
    <property type="protein sequence ID" value="MBU2664654.1"/>
    <property type="molecule type" value="Genomic_DNA"/>
</dbReference>
<dbReference type="InterPro" id="IPR036188">
    <property type="entry name" value="FAD/NAD-bd_sf"/>
</dbReference>
<dbReference type="SUPFAM" id="SSF51905">
    <property type="entry name" value="FAD/NAD(P)-binding domain"/>
    <property type="match status" value="1"/>
</dbReference>
<dbReference type="PANTHER" id="PTHR13847">
    <property type="entry name" value="SARCOSINE DEHYDROGENASE-RELATED"/>
    <property type="match status" value="1"/>
</dbReference>
<evidence type="ECO:0000313" key="2">
    <source>
        <dbReference type="EMBL" id="MBU2664654.1"/>
    </source>
</evidence>
<feature type="domain" description="FAD dependent oxidoreductase" evidence="1">
    <location>
        <begin position="26"/>
        <end position="371"/>
    </location>
</feature>
<comment type="caution">
    <text evidence="2">The sequence shown here is derived from an EMBL/GenBank/DDBJ whole genome shotgun (WGS) entry which is preliminary data.</text>
</comment>
<dbReference type="RefSeq" id="WP_215787998.1">
    <property type="nucleotide sequence ID" value="NZ_JAHKKG010000004.1"/>
</dbReference>
<evidence type="ECO:0000313" key="3">
    <source>
        <dbReference type="Proteomes" id="UP001519654"/>
    </source>
</evidence>